<dbReference type="Pfam" id="PF16916">
    <property type="entry name" value="ZT_dimer"/>
    <property type="match status" value="1"/>
</dbReference>
<keyword evidence="6 7" id="KW-0472">Membrane</keyword>
<keyword evidence="11" id="KW-1185">Reference proteome</keyword>
<dbReference type="Gene3D" id="1.20.1510.10">
    <property type="entry name" value="Cation efflux protein transmembrane domain"/>
    <property type="match status" value="1"/>
</dbReference>
<reference evidence="10 11" key="1">
    <citation type="submission" date="2020-04" db="EMBL/GenBank/DDBJ databases">
        <title>Genome sequencing of novel species.</title>
        <authorList>
            <person name="Heo J."/>
            <person name="Kim S.-J."/>
            <person name="Kim J.-S."/>
            <person name="Hong S.-B."/>
            <person name="Kwon S.-W."/>
        </authorList>
    </citation>
    <scope>NUCLEOTIDE SEQUENCE [LARGE SCALE GENOMIC DNA]</scope>
    <source>
        <strain evidence="10 11">MFER-1</strain>
    </source>
</reference>
<dbReference type="PANTHER" id="PTHR43840:SF15">
    <property type="entry name" value="MITOCHONDRIAL METAL TRANSPORTER 1-RELATED"/>
    <property type="match status" value="1"/>
</dbReference>
<dbReference type="InterPro" id="IPR050291">
    <property type="entry name" value="CDF_Transporter"/>
</dbReference>
<evidence type="ECO:0000259" key="8">
    <source>
        <dbReference type="Pfam" id="PF01545"/>
    </source>
</evidence>
<keyword evidence="4 7" id="KW-0812">Transmembrane</keyword>
<evidence type="ECO:0000256" key="7">
    <source>
        <dbReference type="SAM" id="Phobius"/>
    </source>
</evidence>
<feature type="domain" description="Cation efflux protein transmembrane" evidence="8">
    <location>
        <begin position="15"/>
        <end position="204"/>
    </location>
</feature>
<dbReference type="Gene3D" id="3.30.70.1350">
    <property type="entry name" value="Cation efflux protein, cytoplasmic domain"/>
    <property type="match status" value="1"/>
</dbReference>
<evidence type="ECO:0000313" key="11">
    <source>
        <dbReference type="Proteomes" id="UP000502248"/>
    </source>
</evidence>
<dbReference type="GO" id="GO:0016020">
    <property type="term" value="C:membrane"/>
    <property type="evidence" value="ECO:0007669"/>
    <property type="project" value="UniProtKB-SubCell"/>
</dbReference>
<dbReference type="InterPro" id="IPR027470">
    <property type="entry name" value="Cation_efflux_CTD"/>
</dbReference>
<dbReference type="Pfam" id="PF01545">
    <property type="entry name" value="Cation_efflux"/>
    <property type="match status" value="1"/>
</dbReference>
<keyword evidence="5 7" id="KW-1133">Transmembrane helix</keyword>
<dbReference type="Proteomes" id="UP000502248">
    <property type="component" value="Chromosome"/>
</dbReference>
<dbReference type="EMBL" id="CP051680">
    <property type="protein sequence ID" value="QJD81822.1"/>
    <property type="molecule type" value="Genomic_DNA"/>
</dbReference>
<evidence type="ECO:0000313" key="10">
    <source>
        <dbReference type="EMBL" id="QJD81822.1"/>
    </source>
</evidence>
<evidence type="ECO:0000256" key="2">
    <source>
        <dbReference type="ARBA" id="ARBA00008114"/>
    </source>
</evidence>
<feature type="transmembrane region" description="Helical" evidence="7">
    <location>
        <begin position="114"/>
        <end position="134"/>
    </location>
</feature>
<evidence type="ECO:0000256" key="1">
    <source>
        <dbReference type="ARBA" id="ARBA00004141"/>
    </source>
</evidence>
<evidence type="ECO:0000256" key="4">
    <source>
        <dbReference type="ARBA" id="ARBA00022692"/>
    </source>
</evidence>
<protein>
    <submittedName>
        <fullName evidence="10">Cation transporter</fullName>
    </submittedName>
</protein>
<accession>A0A7Z2VF28</accession>
<evidence type="ECO:0000259" key="9">
    <source>
        <dbReference type="Pfam" id="PF16916"/>
    </source>
</evidence>
<sequence length="312" mass="33496">MAMEQRSVSAEQGSLVSMWGLLGLFIMKGTVGWLTGSKALLADACQSAADCAGTVTSYLGIRKARLDPNAASPSRQQPESAVAIVLSALLLVAGIEIGISSVRSIANGVDEAPGVGAVFVIVAGIGVREGLIRYKRSRDNRCGIRMDRMGDNRSDIFASLTALVGTTGAVVGDLYDMPVLYVLDPAAGLVIAVFVVRMGYRLASGARATDRHAIDDADAQTLLEAVQRVDGVIAVDEVKAREQGHYIVLDVLIRVNPRISVFEGQDVAQRVRRQLTKRFLHITEVNVKVQPFDPGFPYKSNHSDDELSSMLQ</sequence>
<dbReference type="SUPFAM" id="SSF161111">
    <property type="entry name" value="Cation efflux protein transmembrane domain-like"/>
    <property type="match status" value="1"/>
</dbReference>
<feature type="domain" description="Cation efflux protein cytoplasmic" evidence="9">
    <location>
        <begin position="215"/>
        <end position="291"/>
    </location>
</feature>
<feature type="transmembrane region" description="Helical" evidence="7">
    <location>
        <begin position="155"/>
        <end position="175"/>
    </location>
</feature>
<dbReference type="SUPFAM" id="SSF160240">
    <property type="entry name" value="Cation efflux protein cytoplasmic domain-like"/>
    <property type="match status" value="1"/>
</dbReference>
<dbReference type="AlphaFoldDB" id="A0A7Z2VF28"/>
<dbReference type="PANTHER" id="PTHR43840">
    <property type="entry name" value="MITOCHONDRIAL METAL TRANSPORTER 1-RELATED"/>
    <property type="match status" value="1"/>
</dbReference>
<dbReference type="KEGG" id="cheb:HH215_00600"/>
<dbReference type="InterPro" id="IPR002524">
    <property type="entry name" value="Cation_efflux"/>
</dbReference>
<feature type="transmembrane region" description="Helical" evidence="7">
    <location>
        <begin position="181"/>
        <end position="200"/>
    </location>
</feature>
<dbReference type="GO" id="GO:0008324">
    <property type="term" value="F:monoatomic cation transmembrane transporter activity"/>
    <property type="evidence" value="ECO:0007669"/>
    <property type="project" value="InterPro"/>
</dbReference>
<feature type="transmembrane region" description="Helical" evidence="7">
    <location>
        <begin position="12"/>
        <end position="34"/>
    </location>
</feature>
<dbReference type="InterPro" id="IPR058533">
    <property type="entry name" value="Cation_efflux_TM"/>
</dbReference>
<dbReference type="InterPro" id="IPR027469">
    <property type="entry name" value="Cation_efflux_TMD_sf"/>
</dbReference>
<feature type="transmembrane region" description="Helical" evidence="7">
    <location>
        <begin position="81"/>
        <end position="102"/>
    </location>
</feature>
<comment type="subcellular location">
    <subcellularLocation>
        <location evidence="1">Membrane</location>
        <topology evidence="1">Multi-pass membrane protein</topology>
    </subcellularLocation>
</comment>
<evidence type="ECO:0000256" key="5">
    <source>
        <dbReference type="ARBA" id="ARBA00022989"/>
    </source>
</evidence>
<name>A0A7Z2VF28_9BACL</name>
<comment type="similarity">
    <text evidence="2">Belongs to the cation diffusion facilitator (CDF) transporter (TC 2.A.4) family.</text>
</comment>
<dbReference type="InterPro" id="IPR036837">
    <property type="entry name" value="Cation_efflux_CTD_sf"/>
</dbReference>
<evidence type="ECO:0000256" key="6">
    <source>
        <dbReference type="ARBA" id="ARBA00023136"/>
    </source>
</evidence>
<evidence type="ECO:0000256" key="3">
    <source>
        <dbReference type="ARBA" id="ARBA00022448"/>
    </source>
</evidence>
<proteinExistence type="inferred from homology"/>
<gene>
    <name evidence="10" type="ORF">HH215_00600</name>
</gene>
<dbReference type="NCBIfam" id="TIGR01297">
    <property type="entry name" value="CDF"/>
    <property type="match status" value="1"/>
</dbReference>
<keyword evidence="3" id="KW-0813">Transport</keyword>
<organism evidence="10 11">
    <name type="scientific">Cohnella herbarum</name>
    <dbReference type="NCBI Taxonomy" id="2728023"/>
    <lineage>
        <taxon>Bacteria</taxon>
        <taxon>Bacillati</taxon>
        <taxon>Bacillota</taxon>
        <taxon>Bacilli</taxon>
        <taxon>Bacillales</taxon>
        <taxon>Paenibacillaceae</taxon>
        <taxon>Cohnella</taxon>
    </lineage>
</organism>